<gene>
    <name evidence="2" type="ORF">PPYR_01839</name>
</gene>
<feature type="compositionally biased region" description="Basic residues" evidence="1">
    <location>
        <begin position="500"/>
        <end position="512"/>
    </location>
</feature>
<dbReference type="PANTHER" id="PTHR24114:SF2">
    <property type="entry name" value="F-BOX DOMAIN-CONTAINING PROTEIN-RELATED"/>
    <property type="match status" value="1"/>
</dbReference>
<protein>
    <submittedName>
        <fullName evidence="2">Uncharacterized protein</fullName>
    </submittedName>
</protein>
<feature type="region of interest" description="Disordered" evidence="1">
    <location>
        <begin position="493"/>
        <end position="512"/>
    </location>
</feature>
<evidence type="ECO:0000256" key="1">
    <source>
        <dbReference type="SAM" id="MobiDB-lite"/>
    </source>
</evidence>
<dbReference type="Proteomes" id="UP000327044">
    <property type="component" value="Unassembled WGS sequence"/>
</dbReference>
<dbReference type="SUPFAM" id="SSF52047">
    <property type="entry name" value="RNI-like"/>
    <property type="match status" value="1"/>
</dbReference>
<comment type="caution">
    <text evidence="2">The sequence shown here is derived from an EMBL/GenBank/DDBJ whole genome shotgun (WGS) entry which is preliminary data.</text>
</comment>
<dbReference type="OrthoDB" id="8436363at2759"/>
<name>A0A5N4B5I6_PHOPY</name>
<dbReference type="InParanoid" id="A0A5N4B5I6"/>
<evidence type="ECO:0000313" key="2">
    <source>
        <dbReference type="EMBL" id="KAB0804869.1"/>
    </source>
</evidence>
<dbReference type="InterPro" id="IPR001611">
    <property type="entry name" value="Leu-rich_rpt"/>
</dbReference>
<sequence>MTDTLTVLPIDQFFTEGSNLSIADEDLFFKNTNSFKCLTQIAVSRSSILRHPLYPFPIIPNPGLEEAIEYEEPEQVFDSIGCDNYLRLCKFHNIPVLRRVLSSLETDELNLKYYGLREKQVLCIIDTLKRNKYIEVVDLQDNWLEPKCLQHISDMLVFNSTIRKLVLRECRIKPEGAELLSEGLQNSRALVELDLSCNNLGDEGMAFLEMGLRESGSIEILNLSDNNLESESGMILSRIIADLDVLEELDLSWNEFNANSKGNKALFQALSKSTRINKLVLAWNGISDKDLTRAIAVFLRTTANLLHFDISNNRLSSDSLRNIVTGLMRCRNLAVLKIGNNIIEPDQALDLLKLFRSLQQLSEINLENICVNKDFVPLWTALQREGKKVIIGSVLSNYVIKGPDKILLLFNRAKFLAMKAKKKKAQVDFGHFILQLPENDLSPSDFAALIKKFKMKKIDADLIAAIVNQFSTPKKMVSCQGIRESYMAYFPNTVLPPPKPSKKGKEKKGKKK</sequence>
<accession>A0A5N4B5I6</accession>
<dbReference type="EMBL" id="VVIM01000001">
    <property type="protein sequence ID" value="KAB0804869.1"/>
    <property type="molecule type" value="Genomic_DNA"/>
</dbReference>
<proteinExistence type="predicted"/>
<dbReference type="PANTHER" id="PTHR24114">
    <property type="entry name" value="LEUCINE RICH REPEAT FAMILY PROTEIN"/>
    <property type="match status" value="1"/>
</dbReference>
<dbReference type="InterPro" id="IPR052394">
    <property type="entry name" value="LRR-containing"/>
</dbReference>
<organism evidence="2 3">
    <name type="scientific">Photinus pyralis</name>
    <name type="common">Common eastern firefly</name>
    <name type="synonym">Lampyris pyralis</name>
    <dbReference type="NCBI Taxonomy" id="7054"/>
    <lineage>
        <taxon>Eukaryota</taxon>
        <taxon>Metazoa</taxon>
        <taxon>Ecdysozoa</taxon>
        <taxon>Arthropoda</taxon>
        <taxon>Hexapoda</taxon>
        <taxon>Insecta</taxon>
        <taxon>Pterygota</taxon>
        <taxon>Neoptera</taxon>
        <taxon>Endopterygota</taxon>
        <taxon>Coleoptera</taxon>
        <taxon>Polyphaga</taxon>
        <taxon>Elateriformia</taxon>
        <taxon>Elateroidea</taxon>
        <taxon>Lampyridae</taxon>
        <taxon>Lampyrinae</taxon>
        <taxon>Photinus</taxon>
    </lineage>
</organism>
<reference evidence="2 3" key="1">
    <citation type="journal article" date="2018" name="Elife">
        <title>Firefly genomes illuminate parallel origins of bioluminescence in beetles.</title>
        <authorList>
            <person name="Fallon T.R."/>
            <person name="Lower S.E."/>
            <person name="Chang C.H."/>
            <person name="Bessho-Uehara M."/>
            <person name="Martin G.J."/>
            <person name="Bewick A.J."/>
            <person name="Behringer M."/>
            <person name="Debat H.J."/>
            <person name="Wong I."/>
            <person name="Day J.C."/>
            <person name="Suvorov A."/>
            <person name="Silva C.J."/>
            <person name="Stanger-Hall K.F."/>
            <person name="Hall D.W."/>
            <person name="Schmitz R.J."/>
            <person name="Nelson D.R."/>
            <person name="Lewis S.M."/>
            <person name="Shigenobu S."/>
            <person name="Bybee S.M."/>
            <person name="Larracuente A.M."/>
            <person name="Oba Y."/>
            <person name="Weng J.K."/>
        </authorList>
    </citation>
    <scope>NUCLEOTIDE SEQUENCE [LARGE SCALE GENOMIC DNA]</scope>
    <source>
        <strain evidence="2">1611_PpyrPB1</strain>
        <tissue evidence="2">Whole body</tissue>
    </source>
</reference>
<dbReference type="Pfam" id="PF13516">
    <property type="entry name" value="LRR_6"/>
    <property type="match status" value="2"/>
</dbReference>
<keyword evidence="3" id="KW-1185">Reference proteome</keyword>
<dbReference type="Gene3D" id="3.80.10.10">
    <property type="entry name" value="Ribonuclease Inhibitor"/>
    <property type="match status" value="2"/>
</dbReference>
<evidence type="ECO:0000313" key="3">
    <source>
        <dbReference type="Proteomes" id="UP000327044"/>
    </source>
</evidence>
<dbReference type="InterPro" id="IPR032675">
    <property type="entry name" value="LRR_dom_sf"/>
</dbReference>
<dbReference type="AlphaFoldDB" id="A0A5N4B5I6"/>
<dbReference type="SMART" id="SM00368">
    <property type="entry name" value="LRR_RI"/>
    <property type="match status" value="4"/>
</dbReference>